<dbReference type="Gene3D" id="3.90.25.10">
    <property type="entry name" value="UDP-galactose 4-epimerase, domain 1"/>
    <property type="match status" value="1"/>
</dbReference>
<comment type="pathway">
    <text evidence="3 10">Carbohydrate metabolism; galactose metabolism.</text>
</comment>
<dbReference type="EMBL" id="JAAVXB010000019">
    <property type="protein sequence ID" value="NKF24712.1"/>
    <property type="molecule type" value="Genomic_DNA"/>
</dbReference>
<dbReference type="CDD" id="cd05247">
    <property type="entry name" value="UDP_G4E_1_SDR_e"/>
    <property type="match status" value="1"/>
</dbReference>
<dbReference type="Proteomes" id="UP000653472">
    <property type="component" value="Unassembled WGS sequence"/>
</dbReference>
<evidence type="ECO:0000256" key="7">
    <source>
        <dbReference type="ARBA" id="ARBA00023027"/>
    </source>
</evidence>
<evidence type="ECO:0000256" key="10">
    <source>
        <dbReference type="RuleBase" id="RU366046"/>
    </source>
</evidence>
<keyword evidence="8 10" id="KW-0413">Isomerase</keyword>
<sequence>MNVLVAGGAGYIGSHMCKRLAEAGHRVVVLDNLSTGHRAAVQWGELVQASLGDTAVVKDALKRYQIDAVMHFAASSLVGESMKDPYRYYENNVIATLHLLQAMKDVGIDRFVFSSTAAVFGEPERDLIDEAHSCTPINPYGNSKLAVELILDDAARAYGLKATALRYFNAAGACSSGVIGESHSPETHLIPKILRRAAGESIEVRVFGNDYKTRDGTCIRDYVHVCDLADAHLHALDYISAQPGFHRFNLGNGAGYTVLEVLNAAEAIIGRPLAIPYGPRRAGDPAILVASSEKARRVLGWKPQRADIRQIVGDAWAWHQAPAY</sequence>
<evidence type="ECO:0000259" key="11">
    <source>
        <dbReference type="Pfam" id="PF01370"/>
    </source>
</evidence>
<organism evidence="12 13">
    <name type="scientific">Solimonas marina</name>
    <dbReference type="NCBI Taxonomy" id="2714601"/>
    <lineage>
        <taxon>Bacteria</taxon>
        <taxon>Pseudomonadati</taxon>
        <taxon>Pseudomonadota</taxon>
        <taxon>Gammaproteobacteria</taxon>
        <taxon>Nevskiales</taxon>
        <taxon>Nevskiaceae</taxon>
        <taxon>Solimonas</taxon>
    </lineage>
</organism>
<dbReference type="Pfam" id="PF01370">
    <property type="entry name" value="Epimerase"/>
    <property type="match status" value="1"/>
</dbReference>
<dbReference type="EC" id="5.1.3.2" evidence="5 10"/>
<dbReference type="RefSeq" id="WP_168150021.1">
    <property type="nucleotide sequence ID" value="NZ_JAAVXB010000019.1"/>
</dbReference>
<comment type="caution">
    <text evidence="12">The sequence shown here is derived from an EMBL/GenBank/DDBJ whole genome shotgun (WGS) entry which is preliminary data.</text>
</comment>
<name>A0A970B6P6_9GAMM</name>
<dbReference type="Gene3D" id="3.40.50.720">
    <property type="entry name" value="NAD(P)-binding Rossmann-like Domain"/>
    <property type="match status" value="1"/>
</dbReference>
<evidence type="ECO:0000256" key="9">
    <source>
        <dbReference type="ARBA" id="ARBA00023277"/>
    </source>
</evidence>
<evidence type="ECO:0000256" key="6">
    <source>
        <dbReference type="ARBA" id="ARBA00018569"/>
    </source>
</evidence>
<dbReference type="InterPro" id="IPR001509">
    <property type="entry name" value="Epimerase_deHydtase"/>
</dbReference>
<evidence type="ECO:0000313" key="13">
    <source>
        <dbReference type="Proteomes" id="UP000653472"/>
    </source>
</evidence>
<evidence type="ECO:0000256" key="4">
    <source>
        <dbReference type="ARBA" id="ARBA00007637"/>
    </source>
</evidence>
<dbReference type="PANTHER" id="PTHR43725">
    <property type="entry name" value="UDP-GLUCOSE 4-EPIMERASE"/>
    <property type="match status" value="1"/>
</dbReference>
<keyword evidence="13" id="KW-1185">Reference proteome</keyword>
<evidence type="ECO:0000256" key="1">
    <source>
        <dbReference type="ARBA" id="ARBA00000083"/>
    </source>
</evidence>
<keyword evidence="9 10" id="KW-0119">Carbohydrate metabolism</keyword>
<dbReference type="InterPro" id="IPR005886">
    <property type="entry name" value="UDP_G4E"/>
</dbReference>
<comment type="cofactor">
    <cofactor evidence="2 10">
        <name>NAD(+)</name>
        <dbReference type="ChEBI" id="CHEBI:57540"/>
    </cofactor>
</comment>
<keyword evidence="7 10" id="KW-0520">NAD</keyword>
<dbReference type="PANTHER" id="PTHR43725:SF53">
    <property type="entry name" value="UDP-ARABINOSE 4-EPIMERASE 1"/>
    <property type="match status" value="1"/>
</dbReference>
<comment type="subunit">
    <text evidence="10">Homodimer.</text>
</comment>
<comment type="similarity">
    <text evidence="4 10">Belongs to the NAD(P)-dependent epimerase/dehydratase family.</text>
</comment>
<evidence type="ECO:0000256" key="2">
    <source>
        <dbReference type="ARBA" id="ARBA00001911"/>
    </source>
</evidence>
<dbReference type="GO" id="GO:0003978">
    <property type="term" value="F:UDP-glucose 4-epimerase activity"/>
    <property type="evidence" value="ECO:0007669"/>
    <property type="project" value="UniProtKB-UniRule"/>
</dbReference>
<proteinExistence type="inferred from homology"/>
<dbReference type="InterPro" id="IPR036291">
    <property type="entry name" value="NAD(P)-bd_dom_sf"/>
</dbReference>
<dbReference type="SUPFAM" id="SSF51735">
    <property type="entry name" value="NAD(P)-binding Rossmann-fold domains"/>
    <property type="match status" value="1"/>
</dbReference>
<feature type="domain" description="NAD-dependent epimerase/dehydratase" evidence="11">
    <location>
        <begin position="3"/>
        <end position="251"/>
    </location>
</feature>
<dbReference type="NCBIfam" id="TIGR01179">
    <property type="entry name" value="galE"/>
    <property type="match status" value="1"/>
</dbReference>
<dbReference type="AlphaFoldDB" id="A0A970B6P6"/>
<accession>A0A970B6P6</accession>
<comment type="catalytic activity">
    <reaction evidence="1 10">
        <text>UDP-alpha-D-glucose = UDP-alpha-D-galactose</text>
        <dbReference type="Rhea" id="RHEA:22168"/>
        <dbReference type="ChEBI" id="CHEBI:58885"/>
        <dbReference type="ChEBI" id="CHEBI:66914"/>
        <dbReference type="EC" id="5.1.3.2"/>
    </reaction>
</comment>
<evidence type="ECO:0000313" key="12">
    <source>
        <dbReference type="EMBL" id="NKF24712.1"/>
    </source>
</evidence>
<reference evidence="12" key="1">
    <citation type="submission" date="2020-03" db="EMBL/GenBank/DDBJ databases">
        <title>Solimonas marina sp. nov., isolated from deep seawater of the Pacific Ocean.</title>
        <authorList>
            <person name="Liu X."/>
            <person name="Lai Q."/>
            <person name="Sun F."/>
            <person name="Gai Y."/>
            <person name="Li G."/>
            <person name="Shao Z."/>
        </authorList>
    </citation>
    <scope>NUCLEOTIDE SEQUENCE</scope>
    <source>
        <strain evidence="12">C16B3</strain>
    </source>
</reference>
<protein>
    <recommendedName>
        <fullName evidence="6 10">UDP-glucose 4-epimerase</fullName>
        <ecNumber evidence="5 10">5.1.3.2</ecNumber>
    </recommendedName>
</protein>
<evidence type="ECO:0000256" key="8">
    <source>
        <dbReference type="ARBA" id="ARBA00023235"/>
    </source>
</evidence>
<evidence type="ECO:0000256" key="3">
    <source>
        <dbReference type="ARBA" id="ARBA00004947"/>
    </source>
</evidence>
<dbReference type="GO" id="GO:0006012">
    <property type="term" value="P:galactose metabolic process"/>
    <property type="evidence" value="ECO:0007669"/>
    <property type="project" value="InterPro"/>
</dbReference>
<gene>
    <name evidence="12" type="primary">galE</name>
    <name evidence="12" type="ORF">G7Y82_20590</name>
</gene>
<evidence type="ECO:0000256" key="5">
    <source>
        <dbReference type="ARBA" id="ARBA00013189"/>
    </source>
</evidence>